<dbReference type="EMBL" id="MCOG01000040">
    <property type="protein sequence ID" value="ORY72335.1"/>
    <property type="molecule type" value="Genomic_DNA"/>
</dbReference>
<organism evidence="2 3">
    <name type="scientific">Neocallimastix californiae</name>
    <dbReference type="NCBI Taxonomy" id="1754190"/>
    <lineage>
        <taxon>Eukaryota</taxon>
        <taxon>Fungi</taxon>
        <taxon>Fungi incertae sedis</taxon>
        <taxon>Chytridiomycota</taxon>
        <taxon>Chytridiomycota incertae sedis</taxon>
        <taxon>Neocallimastigomycetes</taxon>
        <taxon>Neocallimastigales</taxon>
        <taxon>Neocallimastigaceae</taxon>
        <taxon>Neocallimastix</taxon>
    </lineage>
</organism>
<feature type="transmembrane region" description="Helical" evidence="1">
    <location>
        <begin position="47"/>
        <end position="70"/>
    </location>
</feature>
<dbReference type="OrthoDB" id="10633621at2759"/>
<evidence type="ECO:0000256" key="1">
    <source>
        <dbReference type="SAM" id="Phobius"/>
    </source>
</evidence>
<reference evidence="2 3" key="1">
    <citation type="submission" date="2016-08" db="EMBL/GenBank/DDBJ databases">
        <title>A Parts List for Fungal Cellulosomes Revealed by Comparative Genomics.</title>
        <authorList>
            <consortium name="DOE Joint Genome Institute"/>
            <person name="Haitjema C.H."/>
            <person name="Gilmore S.P."/>
            <person name="Henske J.K."/>
            <person name="Solomon K.V."/>
            <person name="De Groot R."/>
            <person name="Kuo A."/>
            <person name="Mondo S.J."/>
            <person name="Salamov A.A."/>
            <person name="Labutti K."/>
            <person name="Zhao Z."/>
            <person name="Chiniquy J."/>
            <person name="Barry K."/>
            <person name="Brewer H.M."/>
            <person name="Purvine S.O."/>
            <person name="Wright A.T."/>
            <person name="Boxma B."/>
            <person name="Van Alen T."/>
            <person name="Hackstein J.H."/>
            <person name="Baker S.E."/>
            <person name="Grigoriev I.V."/>
            <person name="O'Malley M.A."/>
        </authorList>
    </citation>
    <scope>NUCLEOTIDE SEQUENCE [LARGE SCALE GENOMIC DNA]</scope>
    <source>
        <strain evidence="2 3">G1</strain>
    </source>
</reference>
<feature type="transmembrane region" description="Helical" evidence="1">
    <location>
        <begin position="507"/>
        <end position="528"/>
    </location>
</feature>
<accession>A0A1Y2ENB2</accession>
<sequence>MSTEKEKKQDNDVVINIQKSTIIDNDEELIKKNNKEKNNKKKNDMGYIYFIYFNLFFIILAVIFDIYKFFHNLENSLYNWLYFPFFDYDGDDREHFRYPMLKLLQLVGILIVTSLLSIELNININKLIKNFPKEMLWTSRILLDIIFLGIAIPLIFYLPIKSIFRVFGFIILVIGAAIDENIHYSMDNSINLLKDYINFSKNSKKEENLGVYLSNVYGKIVIGIFIATGFMAIIPLGWELFPRPYYNDLYKDVYKYDEENLAYYYNFIACGMSIFFLYICCKFIMNVISCTISGTYAKLNLTKYYDPNQLNQEDLIKKYLKKSLKICYGTIVAQPINHIIFCFLSVIEFIIILIFGLPFYIFVIIITFLPLFATFVITFKIPISTILIILAICILLSFLLSQFFYNIELKLKMQYVNTIHNMNFINVILDDKSFYHSYKGGLIFPDIFTIPQKQKIPFFDFYKLHKTIKAPFVIKLMRFLFALISTAIITGITIAINMIFSKDICGFIIIATAITEFCTFIISFHPYVSGVQTIMYCKKIKEKEEKGNLNDDSDSECDYKIEYELDSDSMDNNCNDNTDYMKDVKKSESISNLENDDNKPWN</sequence>
<gene>
    <name evidence="2" type="ORF">LY90DRAFT_503866</name>
</gene>
<keyword evidence="1" id="KW-0472">Membrane</keyword>
<evidence type="ECO:0000313" key="3">
    <source>
        <dbReference type="Proteomes" id="UP000193920"/>
    </source>
</evidence>
<feature type="transmembrane region" description="Helical" evidence="1">
    <location>
        <begin position="166"/>
        <end position="184"/>
    </location>
</feature>
<feature type="transmembrane region" description="Helical" evidence="1">
    <location>
        <begin position="386"/>
        <end position="405"/>
    </location>
</feature>
<keyword evidence="1" id="KW-0812">Transmembrane</keyword>
<protein>
    <submittedName>
        <fullName evidence="2">Uncharacterized protein</fullName>
    </submittedName>
</protein>
<proteinExistence type="predicted"/>
<feature type="transmembrane region" description="Helical" evidence="1">
    <location>
        <begin position="141"/>
        <end position="160"/>
    </location>
</feature>
<feature type="transmembrane region" description="Helical" evidence="1">
    <location>
        <begin position="103"/>
        <end position="120"/>
    </location>
</feature>
<name>A0A1Y2ENB2_9FUNG</name>
<feature type="transmembrane region" description="Helical" evidence="1">
    <location>
        <begin position="479"/>
        <end position="500"/>
    </location>
</feature>
<keyword evidence="1" id="KW-1133">Transmembrane helix</keyword>
<keyword evidence="3" id="KW-1185">Reference proteome</keyword>
<dbReference type="Proteomes" id="UP000193920">
    <property type="component" value="Unassembled WGS sequence"/>
</dbReference>
<evidence type="ECO:0000313" key="2">
    <source>
        <dbReference type="EMBL" id="ORY72335.1"/>
    </source>
</evidence>
<feature type="transmembrane region" description="Helical" evidence="1">
    <location>
        <begin position="261"/>
        <end position="279"/>
    </location>
</feature>
<feature type="transmembrane region" description="Helical" evidence="1">
    <location>
        <begin position="220"/>
        <end position="241"/>
    </location>
</feature>
<comment type="caution">
    <text evidence="2">The sequence shown here is derived from an EMBL/GenBank/DDBJ whole genome shotgun (WGS) entry which is preliminary data.</text>
</comment>
<dbReference type="AlphaFoldDB" id="A0A1Y2ENB2"/>